<evidence type="ECO:0000256" key="2">
    <source>
        <dbReference type="SAM" id="MobiDB-lite"/>
    </source>
</evidence>
<evidence type="ECO:0000313" key="4">
    <source>
        <dbReference type="EMBL" id="TMQ73640.1"/>
    </source>
</evidence>
<organism evidence="4 5">
    <name type="scientific">Eiseniibacteriota bacterium</name>
    <dbReference type="NCBI Taxonomy" id="2212470"/>
    <lineage>
        <taxon>Bacteria</taxon>
        <taxon>Candidatus Eiseniibacteriota</taxon>
    </lineage>
</organism>
<dbReference type="Proteomes" id="UP000319771">
    <property type="component" value="Unassembled WGS sequence"/>
</dbReference>
<reference evidence="4 5" key="1">
    <citation type="journal article" date="2019" name="Nat. Microbiol.">
        <title>Mediterranean grassland soil C-N compound turnover is dependent on rainfall and depth, and is mediated by genomically divergent microorganisms.</title>
        <authorList>
            <person name="Diamond S."/>
            <person name="Andeer P.F."/>
            <person name="Li Z."/>
            <person name="Crits-Christoph A."/>
            <person name="Burstein D."/>
            <person name="Anantharaman K."/>
            <person name="Lane K.R."/>
            <person name="Thomas B.C."/>
            <person name="Pan C."/>
            <person name="Northen T.R."/>
            <person name="Banfield J.F."/>
        </authorList>
    </citation>
    <scope>NUCLEOTIDE SEQUENCE [LARGE SCALE GENOMIC DNA]</scope>
    <source>
        <strain evidence="4">WS_11</strain>
    </source>
</reference>
<dbReference type="Gene3D" id="1.20.120.160">
    <property type="entry name" value="HPT domain"/>
    <property type="match status" value="1"/>
</dbReference>
<dbReference type="PROSITE" id="PS50894">
    <property type="entry name" value="HPT"/>
    <property type="match status" value="1"/>
</dbReference>
<dbReference type="Pfam" id="PF01627">
    <property type="entry name" value="Hpt"/>
    <property type="match status" value="1"/>
</dbReference>
<evidence type="ECO:0000313" key="5">
    <source>
        <dbReference type="Proteomes" id="UP000319771"/>
    </source>
</evidence>
<evidence type="ECO:0000256" key="1">
    <source>
        <dbReference type="PROSITE-ProRule" id="PRU00110"/>
    </source>
</evidence>
<feature type="modified residue" description="Phosphohistidine" evidence="1">
    <location>
        <position position="148"/>
    </location>
</feature>
<evidence type="ECO:0000259" key="3">
    <source>
        <dbReference type="PROSITE" id="PS50894"/>
    </source>
</evidence>
<dbReference type="AlphaFoldDB" id="A0A538UCP5"/>
<feature type="compositionally biased region" description="Basic residues" evidence="2">
    <location>
        <begin position="53"/>
        <end position="64"/>
    </location>
</feature>
<sequence length="206" mass="21941">MSILAGYEASHDASRRLRVPAAGRDRVRGRPLGIWMATRSVRPMALSGGPAGPHRRVKTRRGRPITHGPSCHAGPIRLRPLSEVTLKKREPPSAPILDLQQLEESCLGDARLRRALAQAFRDDVRPALDRLEAAVAAGDTRTVEFDAHRLKGLCGVIGAARCAALLGALESGARARGLADAADLLAALREEVGRVEGLIAPILDAA</sequence>
<name>A0A538UCP5_UNCEI</name>
<keyword evidence="1" id="KW-0597">Phosphoprotein</keyword>
<proteinExistence type="predicted"/>
<feature type="region of interest" description="Disordered" evidence="2">
    <location>
        <begin position="45"/>
        <end position="70"/>
    </location>
</feature>
<dbReference type="SUPFAM" id="SSF47226">
    <property type="entry name" value="Histidine-containing phosphotransfer domain, HPT domain"/>
    <property type="match status" value="1"/>
</dbReference>
<accession>A0A538UCP5</accession>
<dbReference type="GO" id="GO:0000160">
    <property type="term" value="P:phosphorelay signal transduction system"/>
    <property type="evidence" value="ECO:0007669"/>
    <property type="project" value="InterPro"/>
</dbReference>
<dbReference type="InterPro" id="IPR036641">
    <property type="entry name" value="HPT_dom_sf"/>
</dbReference>
<protein>
    <submittedName>
        <fullName evidence="4">Hpt domain-containing protein</fullName>
    </submittedName>
</protein>
<dbReference type="InterPro" id="IPR008207">
    <property type="entry name" value="Sig_transdc_His_kin_Hpt_dom"/>
</dbReference>
<dbReference type="EMBL" id="VBPB01000055">
    <property type="protein sequence ID" value="TMQ73640.1"/>
    <property type="molecule type" value="Genomic_DNA"/>
</dbReference>
<comment type="caution">
    <text evidence="4">The sequence shown here is derived from an EMBL/GenBank/DDBJ whole genome shotgun (WGS) entry which is preliminary data.</text>
</comment>
<gene>
    <name evidence="4" type="ORF">E6K81_03720</name>
</gene>
<feature type="domain" description="HPt" evidence="3">
    <location>
        <begin position="109"/>
        <end position="206"/>
    </location>
</feature>